<proteinExistence type="predicted"/>
<reference evidence="2 3" key="1">
    <citation type="journal article" date="2023" name="Life. Sci Alliance">
        <title>Evolutionary insights into 3D genome organization and epigenetic landscape of Vigna mungo.</title>
        <authorList>
            <person name="Junaid A."/>
            <person name="Singh B."/>
            <person name="Bhatia S."/>
        </authorList>
    </citation>
    <scope>NUCLEOTIDE SEQUENCE [LARGE SCALE GENOMIC DNA]</scope>
    <source>
        <strain evidence="2">Urdbean</strain>
    </source>
</reference>
<sequence>MSYLSFIYYIISKSLTLHFQTSKFHGAGAGAIFHEAGGCFGGGRNLVRKVEDLTCLDFQSEIHRHQHISIRLNNPKSQHRTKGNLVVKKKGKPNTTTKKLENK</sequence>
<evidence type="ECO:0000313" key="2">
    <source>
        <dbReference type="EMBL" id="WVZ20850.1"/>
    </source>
</evidence>
<dbReference type="Proteomes" id="UP001374535">
    <property type="component" value="Chromosome 2"/>
</dbReference>
<evidence type="ECO:0000256" key="1">
    <source>
        <dbReference type="SAM" id="MobiDB-lite"/>
    </source>
</evidence>
<dbReference type="EMBL" id="CP144699">
    <property type="protein sequence ID" value="WVZ20850.1"/>
    <property type="molecule type" value="Genomic_DNA"/>
</dbReference>
<organism evidence="2 3">
    <name type="scientific">Vigna mungo</name>
    <name type="common">Black gram</name>
    <name type="synonym">Phaseolus mungo</name>
    <dbReference type="NCBI Taxonomy" id="3915"/>
    <lineage>
        <taxon>Eukaryota</taxon>
        <taxon>Viridiplantae</taxon>
        <taxon>Streptophyta</taxon>
        <taxon>Embryophyta</taxon>
        <taxon>Tracheophyta</taxon>
        <taxon>Spermatophyta</taxon>
        <taxon>Magnoliopsida</taxon>
        <taxon>eudicotyledons</taxon>
        <taxon>Gunneridae</taxon>
        <taxon>Pentapetalae</taxon>
        <taxon>rosids</taxon>
        <taxon>fabids</taxon>
        <taxon>Fabales</taxon>
        <taxon>Fabaceae</taxon>
        <taxon>Papilionoideae</taxon>
        <taxon>50 kb inversion clade</taxon>
        <taxon>NPAAA clade</taxon>
        <taxon>indigoferoid/millettioid clade</taxon>
        <taxon>Phaseoleae</taxon>
        <taxon>Vigna</taxon>
    </lineage>
</organism>
<keyword evidence="3" id="KW-1185">Reference proteome</keyword>
<evidence type="ECO:0000313" key="3">
    <source>
        <dbReference type="Proteomes" id="UP001374535"/>
    </source>
</evidence>
<feature type="compositionally biased region" description="Basic residues" evidence="1">
    <location>
        <begin position="77"/>
        <end position="92"/>
    </location>
</feature>
<dbReference type="AlphaFoldDB" id="A0AAQ3P386"/>
<gene>
    <name evidence="2" type="ORF">V8G54_008172</name>
</gene>
<protein>
    <submittedName>
        <fullName evidence="2">Uncharacterized protein</fullName>
    </submittedName>
</protein>
<accession>A0AAQ3P386</accession>
<feature type="region of interest" description="Disordered" evidence="1">
    <location>
        <begin position="71"/>
        <end position="103"/>
    </location>
</feature>
<name>A0AAQ3P386_VIGMU</name>